<dbReference type="InterPro" id="IPR009799">
    <property type="entry name" value="EthD_dom"/>
</dbReference>
<gene>
    <name evidence="3" type="ORF">AC578_1795</name>
</gene>
<dbReference type="AlphaFoldDB" id="A0A139GWS4"/>
<organism evidence="3 4">
    <name type="scientific">Pseudocercospora eumusae</name>
    <dbReference type="NCBI Taxonomy" id="321146"/>
    <lineage>
        <taxon>Eukaryota</taxon>
        <taxon>Fungi</taxon>
        <taxon>Dikarya</taxon>
        <taxon>Ascomycota</taxon>
        <taxon>Pezizomycotina</taxon>
        <taxon>Dothideomycetes</taxon>
        <taxon>Dothideomycetidae</taxon>
        <taxon>Mycosphaerellales</taxon>
        <taxon>Mycosphaerellaceae</taxon>
        <taxon>Pseudocercospora</taxon>
    </lineage>
</organism>
<dbReference type="Gene3D" id="3.30.70.100">
    <property type="match status" value="1"/>
</dbReference>
<dbReference type="OrthoDB" id="3454835at2759"/>
<dbReference type="SUPFAM" id="SSF54909">
    <property type="entry name" value="Dimeric alpha+beta barrel"/>
    <property type="match status" value="1"/>
</dbReference>
<evidence type="ECO:0000256" key="1">
    <source>
        <dbReference type="ARBA" id="ARBA00005986"/>
    </source>
</evidence>
<name>A0A139GWS4_9PEZI</name>
<dbReference type="InterPro" id="IPR011008">
    <property type="entry name" value="Dimeric_a/b-barrel"/>
</dbReference>
<keyword evidence="4" id="KW-1185">Reference proteome</keyword>
<dbReference type="STRING" id="321146.A0A139GWS4"/>
<reference evidence="3 4" key="1">
    <citation type="submission" date="2015-07" db="EMBL/GenBank/DDBJ databases">
        <title>Comparative genomics of the Sigatoka disease complex on banana suggests a link between parallel evolutionary changes in Pseudocercospora fijiensis and Pseudocercospora eumusae and increased virulence on the banana host.</title>
        <authorList>
            <person name="Chang T.-C."/>
            <person name="Salvucci A."/>
            <person name="Crous P.W."/>
            <person name="Stergiopoulos I."/>
        </authorList>
    </citation>
    <scope>NUCLEOTIDE SEQUENCE [LARGE SCALE GENOMIC DNA]</scope>
    <source>
        <strain evidence="3 4">CBS 114824</strain>
    </source>
</reference>
<dbReference type="GO" id="GO:0016491">
    <property type="term" value="F:oxidoreductase activity"/>
    <property type="evidence" value="ECO:0007669"/>
    <property type="project" value="InterPro"/>
</dbReference>
<comment type="caution">
    <text evidence="3">The sequence shown here is derived from an EMBL/GenBank/DDBJ whole genome shotgun (WGS) entry which is preliminary data.</text>
</comment>
<protein>
    <recommendedName>
        <fullName evidence="2">EthD domain-containing protein</fullName>
    </recommendedName>
</protein>
<dbReference type="Proteomes" id="UP000070133">
    <property type="component" value="Unassembled WGS sequence"/>
</dbReference>
<dbReference type="EMBL" id="LFZN01000276">
    <property type="protein sequence ID" value="KXS94588.1"/>
    <property type="molecule type" value="Genomic_DNA"/>
</dbReference>
<proteinExistence type="inferred from homology"/>
<accession>A0A139GWS4</accession>
<evidence type="ECO:0000313" key="4">
    <source>
        <dbReference type="Proteomes" id="UP000070133"/>
    </source>
</evidence>
<evidence type="ECO:0000313" key="3">
    <source>
        <dbReference type="EMBL" id="KXS94588.1"/>
    </source>
</evidence>
<comment type="similarity">
    <text evidence="1">Belongs to the tpcK family.</text>
</comment>
<dbReference type="Pfam" id="PF07110">
    <property type="entry name" value="EthD"/>
    <property type="match status" value="1"/>
</dbReference>
<sequence length="171" mass="19786">MTLKKIDHDFKNPQLSYDAKPNYQPYIKLSFYFSKLPHVSDEQFHRHWETVHADLTIAAKDFKVFGLRRYTQIHQTADLKDKARDLGNTLGIEHLDYDGCSEIWVEKWEDWVNFSSSPEYAQAMNPDCKHFMKMPIRIQLFAGFENVVFGEAMPGVGGSAGVLPETLKTRD</sequence>
<evidence type="ECO:0000259" key="2">
    <source>
        <dbReference type="Pfam" id="PF07110"/>
    </source>
</evidence>
<feature type="domain" description="EthD" evidence="2">
    <location>
        <begin position="37"/>
        <end position="132"/>
    </location>
</feature>